<dbReference type="InterPro" id="IPR022033">
    <property type="entry name" value="Rav1p_C"/>
</dbReference>
<feature type="region of interest" description="Disordered" evidence="1">
    <location>
        <begin position="410"/>
        <end position="436"/>
    </location>
</feature>
<accession>A0A671P910</accession>
<dbReference type="InterPro" id="IPR052208">
    <property type="entry name" value="DmX-like/RAVE_component"/>
</dbReference>
<dbReference type="InterPro" id="IPR036322">
    <property type="entry name" value="WD40_repeat_dom_sf"/>
</dbReference>
<dbReference type="SUPFAM" id="SSF50978">
    <property type="entry name" value="WD40 repeat-like"/>
    <property type="match status" value="1"/>
</dbReference>
<dbReference type="GO" id="GO:0007035">
    <property type="term" value="P:vacuolar acidification"/>
    <property type="evidence" value="ECO:0007669"/>
    <property type="project" value="TreeGrafter"/>
</dbReference>
<feature type="region of interest" description="Disordered" evidence="1">
    <location>
        <begin position="281"/>
        <end position="309"/>
    </location>
</feature>
<feature type="region of interest" description="Disordered" evidence="1">
    <location>
        <begin position="1689"/>
        <end position="1726"/>
    </location>
</feature>
<feature type="domain" description="RAVE complex protein Rav1 C-terminal" evidence="2">
    <location>
        <begin position="915"/>
        <end position="1614"/>
    </location>
</feature>
<feature type="region of interest" description="Disordered" evidence="1">
    <location>
        <begin position="1626"/>
        <end position="1646"/>
    </location>
</feature>
<evidence type="ECO:0000313" key="4">
    <source>
        <dbReference type="Proteomes" id="UP000472260"/>
    </source>
</evidence>
<dbReference type="PANTHER" id="PTHR13950:SF12">
    <property type="entry name" value="DMX-LIKE PROTEIN 1"/>
    <property type="match status" value="1"/>
</dbReference>
<feature type="compositionally biased region" description="Acidic residues" evidence="1">
    <location>
        <begin position="2152"/>
        <end position="2175"/>
    </location>
</feature>
<evidence type="ECO:0000259" key="2">
    <source>
        <dbReference type="Pfam" id="PF12234"/>
    </source>
</evidence>
<feature type="compositionally biased region" description="Polar residues" evidence="1">
    <location>
        <begin position="418"/>
        <end position="436"/>
    </location>
</feature>
<keyword evidence="4" id="KW-1185">Reference proteome</keyword>
<dbReference type="InterPro" id="IPR001680">
    <property type="entry name" value="WD40_rpt"/>
</dbReference>
<dbReference type="Gene3D" id="2.130.10.10">
    <property type="entry name" value="YVTN repeat-like/Quinoprotein amine dehydrogenase"/>
    <property type="match status" value="1"/>
</dbReference>
<feature type="region of interest" description="Disordered" evidence="1">
    <location>
        <begin position="2071"/>
        <end position="2114"/>
    </location>
</feature>
<feature type="region of interest" description="Disordered" evidence="1">
    <location>
        <begin position="2147"/>
        <end position="2182"/>
    </location>
</feature>
<feature type="compositionally biased region" description="Acidic residues" evidence="1">
    <location>
        <begin position="1697"/>
        <end position="1706"/>
    </location>
</feature>
<dbReference type="InterPro" id="IPR015943">
    <property type="entry name" value="WD40/YVTN_repeat-like_dom_sf"/>
</dbReference>
<reference evidence="3" key="2">
    <citation type="submission" date="2025-09" db="UniProtKB">
        <authorList>
            <consortium name="Ensembl"/>
        </authorList>
    </citation>
    <scope>IDENTIFICATION</scope>
</reference>
<evidence type="ECO:0000256" key="1">
    <source>
        <dbReference type="SAM" id="MobiDB-lite"/>
    </source>
</evidence>
<feature type="compositionally biased region" description="Polar residues" evidence="1">
    <location>
        <begin position="712"/>
        <end position="729"/>
    </location>
</feature>
<name>A0A671P910_9TELE</name>
<dbReference type="PANTHER" id="PTHR13950">
    <property type="entry name" value="RABCONNECTIN-RELATED"/>
    <property type="match status" value="1"/>
</dbReference>
<dbReference type="Ensembl" id="ENSSANT00000058758.1">
    <property type="protein sequence ID" value="ENSSANP00000055232.1"/>
    <property type="gene ID" value="ENSSANG00000026922.1"/>
</dbReference>
<organism evidence="3 4">
    <name type="scientific">Sinocyclocheilus anshuiensis</name>
    <dbReference type="NCBI Taxonomy" id="1608454"/>
    <lineage>
        <taxon>Eukaryota</taxon>
        <taxon>Metazoa</taxon>
        <taxon>Chordata</taxon>
        <taxon>Craniata</taxon>
        <taxon>Vertebrata</taxon>
        <taxon>Euteleostomi</taxon>
        <taxon>Actinopterygii</taxon>
        <taxon>Neopterygii</taxon>
        <taxon>Teleostei</taxon>
        <taxon>Ostariophysi</taxon>
        <taxon>Cypriniformes</taxon>
        <taxon>Cyprinidae</taxon>
        <taxon>Cyprininae</taxon>
        <taxon>Sinocyclocheilus</taxon>
    </lineage>
</organism>
<dbReference type="Pfam" id="PF00400">
    <property type="entry name" value="WD40"/>
    <property type="match status" value="1"/>
</dbReference>
<dbReference type="GO" id="GO:0043291">
    <property type="term" value="C:RAVE complex"/>
    <property type="evidence" value="ECO:0007669"/>
    <property type="project" value="TreeGrafter"/>
</dbReference>
<protein>
    <submittedName>
        <fullName evidence="3">DmX-like protein 1</fullName>
    </submittedName>
</protein>
<dbReference type="SMART" id="SM00320">
    <property type="entry name" value="WD40"/>
    <property type="match status" value="6"/>
</dbReference>
<sequence>MNLHQVLTGAVNPGDNCFSVGRVNNQPFTVNLSDTQKRSYHWQKSGQFVLQSVAQILTWHPTGSCLLTGSSCLQLWCDAQSSAETEPAAPQRSWRSVWQCKSAAPTHFIKFSPDGEFFATAGQDDCLVKVWYSTSKWQADVTKLFTPLDLRSGAEINFSFIYLAHPRSVTGFSWRKTSRYMPRGAVCNVLLTCCKDSVCRLWAETLLPSDCLLSGLRHNHCSNDVMKNNSMKKNIPLLPSISSMNGSDEEEPGGPFTVHWLNNKELHLTLSMEVFLQQLRSSGTPNGRGADEETKSSRRTEKEGSGADAAALGSVSLPAVAVDHLVDVLLSDWNRAADMLFSIHPMDGSLLVWHVDWLDEYQPGMFRQAQVSFVSRIPVAFPPGDANSLSRSVVMYACNRNVDLAMQHGRQRPAGLPHSSSSALIGQSQNKPSSSSLRLSIFTPSVLMISKHADGSLNQWAVSFAEDSAFSTVLSVSHKSRYCGHRFHLNDLACHSLLPLLLTTSHHNALRTPAAALTAPARRSRVSQDPSAIYSELILWRVDPVGPLSFSGGVSELARINSLHASAFSNVAWLPTLIPSICLGVYGNSPSACFIASDGHSLRLYQAIIEAKKLLSELSNPDISKYVGEVFNIISQQSTARPGCIIELDAITDFVRIRSATDVTQTNDRTLFSARFFLVVVEITQSGRSLLHMWHLQLDAVPVVMEQTQTPDRETVSPSFNFETVGSPQTPRPKLKTSNLQSACRLTLTNTKVFSQELDLPQGVEVIRVSPAAGHLSASSLQPAGRSPYLLATSCSDGSVRFWRCSAVSDPDGSADPSYVWEEWPLLVEEGEASSSALSVSGQLMGLSCCHTSRVAVAHRSHEPIMHISIFQCDSTGGSQWILEQTLKVCGAYSPSASDCDKSLSNGCSVKRQVHLDWVSREDGSHILTVGLGSKLYMYGVLSGTPPDLGLSDCSKERSCSRLVLLRVVDLVSSVEGSLPIPASLSWVRDGILVVGMDCEMHVYSQWQPPAPVKLSRTGSVTSVKQEGLSPNPSKKTLTRSMTSLAQKLSGKRTVYDLPAEMEDSGLFEAAYHLFPTLPQYHPVQLLELMDLGKVRRAKAILSHLVKCIAGEIVSMKDTAINQERRLRSLTISASGSTARDPKMFSKAESSDYTEIDSIPPLPLHALLAADEETAPSAKERSESVSAHGQSDAYNELFQTAGVSADDMHPFDGDEEDANAKVIDLSKYSPTFFGSEHAQVLSGHLLHSSLPGLTRMEQMSLMALADTIASTSTDIGESQGKGGETLDECGLKFLLAVRLHTFLLTSLPPAHRAPLLCQGLSTCHYAWAFHSEAEEELLNMLPALQKGEPAWPELRAMGMGWWLRSTNKLRRCIEKVAKAAYQRNNDPLDAALFYLAMKKKAVVWGLYRSHHNVKMTAFFSNNFSEDRWRKAALKNAFSLLGKQRFQHSAAFFLLAGSLKDAVEVCIEKMQDLQLALVVCRLYESEFEMSCSYKRILQRHVLGQDHQIAAHQDPFLRSMAYWVLDDYSRALDTLLEPNADTSHEGTGSSPCSPDVFNFYTYLRTHPLLLRRHFGSCDKAKVGLTAEGRAISLTERRLFFTAAYAHLQAGCPMLALEVLSKMPKVVKRSKPCENSPESSSEHKDQASAPWLALNGLERSVSSLSSPREDSQSDSVLSFDWSQPSVTLQDEPLDLKWDSDKDDSDEEESGLAMKTIRPEKDNTVDHGADDSPALTEDILAAQLKFSSCLKILTTELRTLSTGYELDGGKLRHQLCHWLERAVAALQRCCGYNPFLQHLPEGISADLSQVEDLEERGAAEQARELQHRRRLWLKRNQPLLRIFLSYCSLHGSHGGGLASVRMELILLLQESQQDDSLQISVPAPQPLSVPLFLAWTASSKTVVANPIVHLTNLTHDILHTINALDAPPHPDIVNNEIYVMHTLAASLSACIYQCLCDGHSYSHVNPVTGITYQSVLLTHQPPVRSVSIEEAILPNTSPAQWPGVSVLMRLLSASGDENQPGLPVLLCEILTAVILSLFVHGLATHSSHDHELFRIVAHPLNSRLWVSVFGGGARVPVPEKPSSPTDVERKQRRSRLSSSRSNSREVPDSPVSPRPVVMEPETSICKERFVPPELSIWDYLIAKPYLPPSASRVEYDSEESQGSEEEEDEEDDDEGDSFDSDSPLAEHSNNNSYSWCLMRLAMVQTILVNLKTFYPMAGHDLLDLPVCSPLCHAALKTLQRWEQLLLKRLEIFGGPPSKFICTQLLEESVSSGPALLRHKALFEPSNTPFRSRQRSALPVRRLWQYLVKQEEVQETFIRNIFTKKRDQNEVFVQLLALFLRIHLKIQSVTHQLLDFTPPYCVFNSHPSLLSR</sequence>
<dbReference type="Pfam" id="PF12234">
    <property type="entry name" value="Rav1p_C"/>
    <property type="match status" value="1"/>
</dbReference>
<gene>
    <name evidence="3" type="primary">LOC107663590</name>
</gene>
<feature type="compositionally biased region" description="Basic and acidic residues" evidence="1">
    <location>
        <begin position="289"/>
        <end position="305"/>
    </location>
</feature>
<reference evidence="3" key="1">
    <citation type="submission" date="2025-08" db="UniProtKB">
        <authorList>
            <consortium name="Ensembl"/>
        </authorList>
    </citation>
    <scope>IDENTIFICATION</scope>
</reference>
<feature type="compositionally biased region" description="Low complexity" evidence="1">
    <location>
        <begin position="2104"/>
        <end position="2113"/>
    </location>
</feature>
<feature type="compositionally biased region" description="Basic and acidic residues" evidence="1">
    <location>
        <begin position="1713"/>
        <end position="1726"/>
    </location>
</feature>
<proteinExistence type="predicted"/>
<dbReference type="Proteomes" id="UP000472260">
    <property type="component" value="Unassembled WGS sequence"/>
</dbReference>
<feature type="region of interest" description="Disordered" evidence="1">
    <location>
        <begin position="712"/>
        <end position="736"/>
    </location>
</feature>
<evidence type="ECO:0000313" key="3">
    <source>
        <dbReference type="Ensembl" id="ENSSANP00000055232.1"/>
    </source>
</evidence>